<reference evidence="1" key="1">
    <citation type="journal article" date="2014" name="Int. J. Syst. Evol. Microbiol.">
        <title>Complete genome sequence of Corynebacterium casei LMG S-19264T (=DSM 44701T), isolated from a smear-ripened cheese.</title>
        <authorList>
            <consortium name="US DOE Joint Genome Institute (JGI-PGF)"/>
            <person name="Walter F."/>
            <person name="Albersmeier A."/>
            <person name="Kalinowski J."/>
            <person name="Ruckert C."/>
        </authorList>
    </citation>
    <scope>NUCLEOTIDE SEQUENCE</scope>
    <source>
        <strain evidence="1">CGMCC 1.12919</strain>
    </source>
</reference>
<name>A0A916XK00_9HYPH</name>
<proteinExistence type="predicted"/>
<evidence type="ECO:0000313" key="2">
    <source>
        <dbReference type="Proteomes" id="UP000637002"/>
    </source>
</evidence>
<protein>
    <submittedName>
        <fullName evidence="1">Uncharacterized protein</fullName>
    </submittedName>
</protein>
<dbReference type="Proteomes" id="UP000637002">
    <property type="component" value="Unassembled WGS sequence"/>
</dbReference>
<organism evidence="1 2">
    <name type="scientific">Chelatococcus reniformis</name>
    <dbReference type="NCBI Taxonomy" id="1494448"/>
    <lineage>
        <taxon>Bacteria</taxon>
        <taxon>Pseudomonadati</taxon>
        <taxon>Pseudomonadota</taxon>
        <taxon>Alphaproteobacteria</taxon>
        <taxon>Hyphomicrobiales</taxon>
        <taxon>Chelatococcaceae</taxon>
        <taxon>Chelatococcus</taxon>
    </lineage>
</organism>
<sequence>MCHPRLCAEEAVRLFKEEFNGDPGRFVLRIGFPDFPHCPFGQAFSMLGFDTAEQSYVWLVTSIVRDSRLERVPYQGRDIPGNE</sequence>
<keyword evidence="2" id="KW-1185">Reference proteome</keyword>
<comment type="caution">
    <text evidence="1">The sequence shown here is derived from an EMBL/GenBank/DDBJ whole genome shotgun (WGS) entry which is preliminary data.</text>
</comment>
<gene>
    <name evidence="1" type="ORF">GCM10010994_38090</name>
</gene>
<accession>A0A916XK00</accession>
<dbReference type="AlphaFoldDB" id="A0A916XK00"/>
<reference evidence="1" key="2">
    <citation type="submission" date="2020-09" db="EMBL/GenBank/DDBJ databases">
        <authorList>
            <person name="Sun Q."/>
            <person name="Zhou Y."/>
        </authorList>
    </citation>
    <scope>NUCLEOTIDE SEQUENCE</scope>
    <source>
        <strain evidence="1">CGMCC 1.12919</strain>
    </source>
</reference>
<dbReference type="EMBL" id="BMGG01000007">
    <property type="protein sequence ID" value="GGC76085.1"/>
    <property type="molecule type" value="Genomic_DNA"/>
</dbReference>
<evidence type="ECO:0000313" key="1">
    <source>
        <dbReference type="EMBL" id="GGC76085.1"/>
    </source>
</evidence>